<dbReference type="PROSITE" id="PS50977">
    <property type="entry name" value="HTH_TETR_2"/>
    <property type="match status" value="1"/>
</dbReference>
<evidence type="ECO:0000256" key="4">
    <source>
        <dbReference type="PROSITE-ProRule" id="PRU00335"/>
    </source>
</evidence>
<evidence type="ECO:0000256" key="2">
    <source>
        <dbReference type="ARBA" id="ARBA00023125"/>
    </source>
</evidence>
<dbReference type="FunFam" id="1.10.10.60:FF:000141">
    <property type="entry name" value="TetR family transcriptional regulator"/>
    <property type="match status" value="1"/>
</dbReference>
<dbReference type="PANTHER" id="PTHR30055">
    <property type="entry name" value="HTH-TYPE TRANSCRIPTIONAL REGULATOR RUTR"/>
    <property type="match status" value="1"/>
</dbReference>
<dbReference type="InterPro" id="IPR050109">
    <property type="entry name" value="HTH-type_TetR-like_transc_reg"/>
</dbReference>
<keyword evidence="1" id="KW-0805">Transcription regulation</keyword>
<dbReference type="SUPFAM" id="SSF46689">
    <property type="entry name" value="Homeodomain-like"/>
    <property type="match status" value="1"/>
</dbReference>
<dbReference type="AlphaFoldDB" id="A0AAE3VRU8"/>
<protein>
    <submittedName>
        <fullName evidence="6">AcrR family transcriptional regulator</fullName>
    </submittedName>
</protein>
<keyword evidence="2 4" id="KW-0238">DNA-binding</keyword>
<dbReference type="SUPFAM" id="SSF48498">
    <property type="entry name" value="Tetracyclin repressor-like, C-terminal domain"/>
    <property type="match status" value="1"/>
</dbReference>
<organism evidence="6 7">
    <name type="scientific">Amorphus orientalis</name>
    <dbReference type="NCBI Taxonomy" id="649198"/>
    <lineage>
        <taxon>Bacteria</taxon>
        <taxon>Pseudomonadati</taxon>
        <taxon>Pseudomonadota</taxon>
        <taxon>Alphaproteobacteria</taxon>
        <taxon>Hyphomicrobiales</taxon>
        <taxon>Amorphaceae</taxon>
        <taxon>Amorphus</taxon>
    </lineage>
</organism>
<name>A0AAE3VRU8_9HYPH</name>
<dbReference type="Gene3D" id="1.10.357.10">
    <property type="entry name" value="Tetracycline Repressor, domain 2"/>
    <property type="match status" value="1"/>
</dbReference>
<dbReference type="Pfam" id="PF14246">
    <property type="entry name" value="TetR_C_7"/>
    <property type="match status" value="1"/>
</dbReference>
<dbReference type="PRINTS" id="PR00455">
    <property type="entry name" value="HTHTETR"/>
</dbReference>
<dbReference type="PANTHER" id="PTHR30055:SF223">
    <property type="entry name" value="HTH-TYPE TRANSCRIPTIONAL REGULATOR UIDR"/>
    <property type="match status" value="1"/>
</dbReference>
<keyword evidence="3" id="KW-0804">Transcription</keyword>
<dbReference type="InterPro" id="IPR009057">
    <property type="entry name" value="Homeodomain-like_sf"/>
</dbReference>
<accession>A0AAE3VRU8</accession>
<evidence type="ECO:0000256" key="3">
    <source>
        <dbReference type="ARBA" id="ARBA00023163"/>
    </source>
</evidence>
<reference evidence="6" key="1">
    <citation type="submission" date="2023-07" db="EMBL/GenBank/DDBJ databases">
        <title>Genomic Encyclopedia of Type Strains, Phase IV (KMG-IV): sequencing the most valuable type-strain genomes for metagenomic binning, comparative biology and taxonomic classification.</title>
        <authorList>
            <person name="Goeker M."/>
        </authorList>
    </citation>
    <scope>NUCLEOTIDE SEQUENCE</scope>
    <source>
        <strain evidence="6">DSM 21202</strain>
    </source>
</reference>
<evidence type="ECO:0000313" key="7">
    <source>
        <dbReference type="Proteomes" id="UP001229244"/>
    </source>
</evidence>
<proteinExistence type="predicted"/>
<dbReference type="EMBL" id="JAUSUL010000004">
    <property type="protein sequence ID" value="MDQ0317209.1"/>
    <property type="molecule type" value="Genomic_DNA"/>
</dbReference>
<dbReference type="GO" id="GO:0000976">
    <property type="term" value="F:transcription cis-regulatory region binding"/>
    <property type="evidence" value="ECO:0007669"/>
    <property type="project" value="TreeGrafter"/>
</dbReference>
<evidence type="ECO:0000256" key="1">
    <source>
        <dbReference type="ARBA" id="ARBA00023015"/>
    </source>
</evidence>
<dbReference type="InterPro" id="IPR039536">
    <property type="entry name" value="TetR_C_Proteobacteria"/>
</dbReference>
<comment type="caution">
    <text evidence="6">The sequence shown here is derived from an EMBL/GenBank/DDBJ whole genome shotgun (WGS) entry which is preliminary data.</text>
</comment>
<feature type="DNA-binding region" description="H-T-H motif" evidence="4">
    <location>
        <begin position="35"/>
        <end position="54"/>
    </location>
</feature>
<gene>
    <name evidence="6" type="ORF">J2S73_003686</name>
</gene>
<dbReference type="Pfam" id="PF00440">
    <property type="entry name" value="TetR_N"/>
    <property type="match status" value="1"/>
</dbReference>
<dbReference type="GO" id="GO:0003700">
    <property type="term" value="F:DNA-binding transcription factor activity"/>
    <property type="evidence" value="ECO:0007669"/>
    <property type="project" value="TreeGrafter"/>
</dbReference>
<feature type="domain" description="HTH tetR-type" evidence="5">
    <location>
        <begin position="12"/>
        <end position="72"/>
    </location>
</feature>
<dbReference type="InterPro" id="IPR036271">
    <property type="entry name" value="Tet_transcr_reg_TetR-rel_C_sf"/>
</dbReference>
<dbReference type="Proteomes" id="UP001229244">
    <property type="component" value="Unassembled WGS sequence"/>
</dbReference>
<dbReference type="RefSeq" id="WP_306887110.1">
    <property type="nucleotide sequence ID" value="NZ_JAUSUL010000004.1"/>
</dbReference>
<evidence type="ECO:0000313" key="6">
    <source>
        <dbReference type="EMBL" id="MDQ0317209.1"/>
    </source>
</evidence>
<sequence length="210" mass="22901">MPDAPKFRRRKDARPGEILEAALLVFGEKGFAAARLDEIARRAGVSKGALYLYFETKEDLFAAVVTQAIVPDLGRARGSGETTRPFPDFVRTFFRGTLAAIGQGRIAPIAKIVIAESRTFPDLARHWHDQVVRPMLGFLAGEVEAAQKRGEVRAGDPWLYAFQIAGPIMLGALWTETFVPIGADTIDFDRLIDQHVAALSEGLLVAGDAP</sequence>
<evidence type="ECO:0000259" key="5">
    <source>
        <dbReference type="PROSITE" id="PS50977"/>
    </source>
</evidence>
<dbReference type="InterPro" id="IPR001647">
    <property type="entry name" value="HTH_TetR"/>
</dbReference>
<keyword evidence="7" id="KW-1185">Reference proteome</keyword>